<dbReference type="OrthoDB" id="10009520at2759"/>
<name>A0A8B7NI79_HYAAZ</name>
<dbReference type="Gene3D" id="1.20.120.1750">
    <property type="match status" value="1"/>
</dbReference>
<keyword evidence="4" id="KW-0833">Ubl conjugation pathway</keyword>
<dbReference type="GeneID" id="108670381"/>
<keyword evidence="6" id="KW-0472">Membrane</keyword>
<comment type="pathway">
    <text evidence="1">Protein modification; protein ubiquitination.</text>
</comment>
<keyword evidence="6" id="KW-1133">Transmembrane helix</keyword>
<dbReference type="Pfam" id="PF26200">
    <property type="entry name" value="Rcat_RNF216"/>
    <property type="match status" value="1"/>
</dbReference>
<evidence type="ECO:0000256" key="2">
    <source>
        <dbReference type="ARBA" id="ARBA00022723"/>
    </source>
</evidence>
<evidence type="ECO:0000256" key="1">
    <source>
        <dbReference type="ARBA" id="ARBA00004906"/>
    </source>
</evidence>
<dbReference type="AlphaFoldDB" id="A0A8B7NI79"/>
<organism evidence="7 8">
    <name type="scientific">Hyalella azteca</name>
    <name type="common">Amphipod</name>
    <dbReference type="NCBI Taxonomy" id="294128"/>
    <lineage>
        <taxon>Eukaryota</taxon>
        <taxon>Metazoa</taxon>
        <taxon>Ecdysozoa</taxon>
        <taxon>Arthropoda</taxon>
        <taxon>Crustacea</taxon>
        <taxon>Multicrustacea</taxon>
        <taxon>Malacostraca</taxon>
        <taxon>Eumalacostraca</taxon>
        <taxon>Peracarida</taxon>
        <taxon>Amphipoda</taxon>
        <taxon>Senticaudata</taxon>
        <taxon>Talitrida</taxon>
        <taxon>Talitroidea</taxon>
        <taxon>Hyalellidae</taxon>
        <taxon>Hyalella</taxon>
    </lineage>
</organism>
<sequence>MCIRDRLQAVLNVLSVLQAVLNVLSVLQAVLNMLSVLQAVLNVLLCKKADHTPDKCEEADDQKNARTHLENEMSEALVRECPKCHKRFVKESGCNKMTCSCGNKMCYICRQSIVDYNHFHNGTCELHTNDLEALHRSEVMRRAAEVKENIDTNLLLHDPSMS</sequence>
<dbReference type="PANTHER" id="PTHR22770:SF47">
    <property type="entry name" value="E3 UBIQUITIN-PROTEIN LIGASE RNF216"/>
    <property type="match status" value="1"/>
</dbReference>
<dbReference type="KEGG" id="hazt:108670381"/>
<dbReference type="SUPFAM" id="SSF57850">
    <property type="entry name" value="RING/U-box"/>
    <property type="match status" value="1"/>
</dbReference>
<protein>
    <submittedName>
        <fullName evidence="8">Probable E3 ubiquitin-protein ligase ARI10</fullName>
    </submittedName>
</protein>
<keyword evidence="7" id="KW-1185">Reference proteome</keyword>
<keyword evidence="2" id="KW-0479">Metal-binding</keyword>
<evidence type="ECO:0000313" key="7">
    <source>
        <dbReference type="Proteomes" id="UP000694843"/>
    </source>
</evidence>
<keyword evidence="5" id="KW-0862">Zinc</keyword>
<reference evidence="8" key="1">
    <citation type="submission" date="2025-08" db="UniProtKB">
        <authorList>
            <consortium name="RefSeq"/>
        </authorList>
    </citation>
    <scope>IDENTIFICATION</scope>
    <source>
        <tissue evidence="8">Whole organism</tissue>
    </source>
</reference>
<feature type="transmembrane region" description="Helical" evidence="6">
    <location>
        <begin position="20"/>
        <end position="45"/>
    </location>
</feature>
<dbReference type="GO" id="GO:0008270">
    <property type="term" value="F:zinc ion binding"/>
    <property type="evidence" value="ECO:0007669"/>
    <property type="project" value="UniProtKB-KW"/>
</dbReference>
<evidence type="ECO:0000256" key="3">
    <source>
        <dbReference type="ARBA" id="ARBA00022771"/>
    </source>
</evidence>
<evidence type="ECO:0000313" key="8">
    <source>
        <dbReference type="RefSeq" id="XP_018013338.1"/>
    </source>
</evidence>
<accession>A0A8B7NI79</accession>
<gene>
    <name evidence="8" type="primary">LOC108670381</name>
</gene>
<keyword evidence="3" id="KW-0863">Zinc-finger</keyword>
<evidence type="ECO:0000256" key="6">
    <source>
        <dbReference type="SAM" id="Phobius"/>
    </source>
</evidence>
<dbReference type="InterPro" id="IPR047546">
    <property type="entry name" value="Rcat_RBR_RNF216"/>
</dbReference>
<keyword evidence="6" id="KW-0812">Transmembrane</keyword>
<dbReference type="Proteomes" id="UP000694843">
    <property type="component" value="Unplaced"/>
</dbReference>
<dbReference type="CDD" id="cd20353">
    <property type="entry name" value="Rcat_RBR_RNF216"/>
    <property type="match status" value="1"/>
</dbReference>
<dbReference type="OMA" id="CELHTND"/>
<dbReference type="PANTHER" id="PTHR22770">
    <property type="entry name" value="UBIQUITIN CONJUGATING ENZYME 7 INTERACTING PROTEIN-RELATED"/>
    <property type="match status" value="1"/>
</dbReference>
<dbReference type="InterPro" id="IPR051628">
    <property type="entry name" value="LUBAC_E3_Ligases"/>
</dbReference>
<evidence type="ECO:0000256" key="4">
    <source>
        <dbReference type="ARBA" id="ARBA00022786"/>
    </source>
</evidence>
<evidence type="ECO:0000256" key="5">
    <source>
        <dbReference type="ARBA" id="ARBA00022833"/>
    </source>
</evidence>
<proteinExistence type="predicted"/>
<dbReference type="RefSeq" id="XP_018013338.1">
    <property type="nucleotide sequence ID" value="XM_018157849.2"/>
</dbReference>